<keyword evidence="3" id="KW-0804">Transcription</keyword>
<dbReference type="SUPFAM" id="SSF46689">
    <property type="entry name" value="Homeodomain-like"/>
    <property type="match status" value="2"/>
</dbReference>
<dbReference type="PROSITE" id="PS01124">
    <property type="entry name" value="HTH_ARAC_FAMILY_2"/>
    <property type="match status" value="1"/>
</dbReference>
<dbReference type="Proteomes" id="UP000248790">
    <property type="component" value="Unassembled WGS sequence"/>
</dbReference>
<evidence type="ECO:0000256" key="3">
    <source>
        <dbReference type="ARBA" id="ARBA00023163"/>
    </source>
</evidence>
<name>A0A327WPP4_LARAB</name>
<dbReference type="InterPro" id="IPR011051">
    <property type="entry name" value="RmlC_Cupin_sf"/>
</dbReference>
<dbReference type="SMART" id="SM00342">
    <property type="entry name" value="HTH_ARAC"/>
    <property type="match status" value="1"/>
</dbReference>
<proteinExistence type="predicted"/>
<dbReference type="InterPro" id="IPR018060">
    <property type="entry name" value="HTH_AraC"/>
</dbReference>
<dbReference type="PANTHER" id="PTHR43280:SF27">
    <property type="entry name" value="TRANSCRIPTIONAL REGULATOR MTLR"/>
    <property type="match status" value="1"/>
</dbReference>
<evidence type="ECO:0000313" key="6">
    <source>
        <dbReference type="Proteomes" id="UP000248790"/>
    </source>
</evidence>
<dbReference type="EMBL" id="QLMC01000005">
    <property type="protein sequence ID" value="RAJ93966.1"/>
    <property type="molecule type" value="Genomic_DNA"/>
</dbReference>
<dbReference type="OrthoDB" id="792101at2"/>
<dbReference type="PANTHER" id="PTHR43280">
    <property type="entry name" value="ARAC-FAMILY TRANSCRIPTIONAL REGULATOR"/>
    <property type="match status" value="1"/>
</dbReference>
<protein>
    <submittedName>
        <fullName evidence="5">AraC-like DNA-binding protein</fullName>
    </submittedName>
</protein>
<dbReference type="SUPFAM" id="SSF51182">
    <property type="entry name" value="RmlC-like cupins"/>
    <property type="match status" value="1"/>
</dbReference>
<dbReference type="GO" id="GO:0043565">
    <property type="term" value="F:sequence-specific DNA binding"/>
    <property type="evidence" value="ECO:0007669"/>
    <property type="project" value="InterPro"/>
</dbReference>
<comment type="caution">
    <text evidence="5">The sequence shown here is derived from an EMBL/GenBank/DDBJ whole genome shotgun (WGS) entry which is preliminary data.</text>
</comment>
<organism evidence="5 6">
    <name type="scientific">Larkinella arboricola</name>
    <dbReference type="NCBI Taxonomy" id="643671"/>
    <lineage>
        <taxon>Bacteria</taxon>
        <taxon>Pseudomonadati</taxon>
        <taxon>Bacteroidota</taxon>
        <taxon>Cytophagia</taxon>
        <taxon>Cytophagales</taxon>
        <taxon>Spirosomataceae</taxon>
        <taxon>Larkinella</taxon>
    </lineage>
</organism>
<evidence type="ECO:0000313" key="5">
    <source>
        <dbReference type="EMBL" id="RAJ93966.1"/>
    </source>
</evidence>
<gene>
    <name evidence="5" type="ORF">LX87_03850</name>
</gene>
<keyword evidence="1" id="KW-0805">Transcription regulation</keyword>
<evidence type="ECO:0000259" key="4">
    <source>
        <dbReference type="PROSITE" id="PS01124"/>
    </source>
</evidence>
<dbReference type="RefSeq" id="WP_111629905.1">
    <property type="nucleotide sequence ID" value="NZ_QLMC01000005.1"/>
</dbReference>
<dbReference type="Gene3D" id="1.10.10.60">
    <property type="entry name" value="Homeodomain-like"/>
    <property type="match status" value="2"/>
</dbReference>
<reference evidence="5 6" key="1">
    <citation type="submission" date="2018-06" db="EMBL/GenBank/DDBJ databases">
        <title>Genomic Encyclopedia of Archaeal and Bacterial Type Strains, Phase II (KMG-II): from individual species to whole genera.</title>
        <authorList>
            <person name="Goeker M."/>
        </authorList>
    </citation>
    <scope>NUCLEOTIDE SEQUENCE [LARGE SCALE GENOMIC DNA]</scope>
    <source>
        <strain evidence="5 6">DSM 21851</strain>
    </source>
</reference>
<accession>A0A327WPP4</accession>
<dbReference type="GO" id="GO:0003700">
    <property type="term" value="F:DNA-binding transcription factor activity"/>
    <property type="evidence" value="ECO:0007669"/>
    <property type="project" value="InterPro"/>
</dbReference>
<evidence type="ECO:0000256" key="2">
    <source>
        <dbReference type="ARBA" id="ARBA00023125"/>
    </source>
</evidence>
<keyword evidence="2 5" id="KW-0238">DNA-binding</keyword>
<keyword evidence="6" id="KW-1185">Reference proteome</keyword>
<dbReference type="AlphaFoldDB" id="A0A327WPP4"/>
<evidence type="ECO:0000256" key="1">
    <source>
        <dbReference type="ARBA" id="ARBA00023015"/>
    </source>
</evidence>
<feature type="domain" description="HTH araC/xylS-type" evidence="4">
    <location>
        <begin position="187"/>
        <end position="285"/>
    </location>
</feature>
<dbReference type="InterPro" id="IPR009057">
    <property type="entry name" value="Homeodomain-like_sf"/>
</dbReference>
<dbReference type="Pfam" id="PF12833">
    <property type="entry name" value="HTH_18"/>
    <property type="match status" value="1"/>
</dbReference>
<sequence>MKPLLFRVPTVDDRSFRVQVDDGPHFYDRLHFHPELQLTLIKESVGTQVVGDRIDRFRPYDLLLLGANLPHVFRNDPDYFIPDTPHRALSYSVYLRPEHLKQTVFGMPELDHLDPLFQEARHGVRIRFNEAAFLTTRMEQLHKLRPFEQLMTLLTVLDGMASDPRREILSITAYEQARRPDDHQRLDNVFTYILNHYAAPITLEEVAAQAHLTPSAFCRFFRLHTRKTFSQLLNEVRIEHACRLLQESKLPISQIAFSCGYTNLSNFNRQFKLITHLTPGQYVKALF</sequence>